<accession>A0ABY1QAB7</accession>
<dbReference type="InterPro" id="IPR035901">
    <property type="entry name" value="GIY-YIG_endonuc_sf"/>
</dbReference>
<dbReference type="RefSeq" id="WP_283433656.1">
    <property type="nucleotide sequence ID" value="NZ_FXUG01000009.1"/>
</dbReference>
<sequence>MNVVIARLGILCVCLTLAFWVGGPSVNADSPDTPIAELSAADPGNSFSQQQIVDAFAASHDRYSSDELIVDERLRLAFIKALGIPAVVQSSDQSLADDQTAALLELLKLRKRGRLDVPTTRTRREDISAIADTAEIAIRTVLDRNDVSIDRVLCDPRLRDEVQAEAEKLVPGVSDRLIRKAVLRLRKVRRLRPELVLRVAQWEKEVVTMPVIGLNLDVIPHAPGVYLFRRDDGYLYIGEAVDLHDRMKQHFAGSHNSGLAKVLAVQSTDALDEDNPQKSSVVLELHVFAKDSPGRQTVMRRAYESELIRSREPKFNLRP</sequence>
<dbReference type="PROSITE" id="PS50164">
    <property type="entry name" value="GIY_YIG"/>
    <property type="match status" value="1"/>
</dbReference>
<gene>
    <name evidence="2" type="ORF">SAMN06265222_10968</name>
</gene>
<proteinExistence type="predicted"/>
<feature type="domain" description="GIY-YIG" evidence="1">
    <location>
        <begin position="221"/>
        <end position="317"/>
    </location>
</feature>
<evidence type="ECO:0000259" key="1">
    <source>
        <dbReference type="PROSITE" id="PS50164"/>
    </source>
</evidence>
<evidence type="ECO:0000313" key="2">
    <source>
        <dbReference type="EMBL" id="SMP65502.1"/>
    </source>
</evidence>
<reference evidence="2 3" key="1">
    <citation type="submission" date="2017-05" db="EMBL/GenBank/DDBJ databases">
        <authorList>
            <person name="Varghese N."/>
            <person name="Submissions S."/>
        </authorList>
    </citation>
    <scope>NUCLEOTIDE SEQUENCE [LARGE SCALE GENOMIC DNA]</scope>
    <source>
        <strain evidence="2 3">DSM 25457</strain>
    </source>
</reference>
<organism evidence="2 3">
    <name type="scientific">Neorhodopirellula lusitana</name>
    <dbReference type="NCBI Taxonomy" id="445327"/>
    <lineage>
        <taxon>Bacteria</taxon>
        <taxon>Pseudomonadati</taxon>
        <taxon>Planctomycetota</taxon>
        <taxon>Planctomycetia</taxon>
        <taxon>Pirellulales</taxon>
        <taxon>Pirellulaceae</taxon>
        <taxon>Neorhodopirellula</taxon>
    </lineage>
</organism>
<name>A0ABY1QAB7_9BACT</name>
<protein>
    <submittedName>
        <fullName evidence="2">GIY-YIG catalytic domain-containing protein</fullName>
    </submittedName>
</protein>
<dbReference type="Proteomes" id="UP001158067">
    <property type="component" value="Unassembled WGS sequence"/>
</dbReference>
<comment type="caution">
    <text evidence="2">The sequence shown here is derived from an EMBL/GenBank/DDBJ whole genome shotgun (WGS) entry which is preliminary data.</text>
</comment>
<dbReference type="Gene3D" id="3.40.1440.10">
    <property type="entry name" value="GIY-YIG endonuclease"/>
    <property type="match status" value="1"/>
</dbReference>
<evidence type="ECO:0000313" key="3">
    <source>
        <dbReference type="Proteomes" id="UP001158067"/>
    </source>
</evidence>
<keyword evidence="3" id="KW-1185">Reference proteome</keyword>
<dbReference type="InterPro" id="IPR000305">
    <property type="entry name" value="GIY-YIG_endonuc"/>
</dbReference>
<dbReference type="SUPFAM" id="SSF82771">
    <property type="entry name" value="GIY-YIG endonuclease"/>
    <property type="match status" value="1"/>
</dbReference>
<dbReference type="EMBL" id="FXUG01000009">
    <property type="protein sequence ID" value="SMP65502.1"/>
    <property type="molecule type" value="Genomic_DNA"/>
</dbReference>
<dbReference type="Pfam" id="PF01541">
    <property type="entry name" value="GIY-YIG"/>
    <property type="match status" value="1"/>
</dbReference>